<evidence type="ECO:0000313" key="1">
    <source>
        <dbReference type="EMBL" id="OMO69251.1"/>
    </source>
</evidence>
<dbReference type="AlphaFoldDB" id="A0A1R3HG14"/>
<keyword evidence="2" id="KW-1185">Reference proteome</keyword>
<accession>A0A1R3HG14</accession>
<sequence length="53" mass="5870">MDSLLSLLLESSRRHLIARTRRRLVANEAASAIVATPMMYLGLGMPQGRCKTI</sequence>
<dbReference type="Gramene" id="OMO69251">
    <property type="protein sequence ID" value="OMO69251"/>
    <property type="gene ID" value="CCACVL1_19582"/>
</dbReference>
<comment type="caution">
    <text evidence="1">The sequence shown here is derived from an EMBL/GenBank/DDBJ whole genome shotgun (WGS) entry which is preliminary data.</text>
</comment>
<protein>
    <submittedName>
        <fullName evidence="1">Uncharacterized protein</fullName>
    </submittedName>
</protein>
<organism evidence="1 2">
    <name type="scientific">Corchorus capsularis</name>
    <name type="common">Jute</name>
    <dbReference type="NCBI Taxonomy" id="210143"/>
    <lineage>
        <taxon>Eukaryota</taxon>
        <taxon>Viridiplantae</taxon>
        <taxon>Streptophyta</taxon>
        <taxon>Embryophyta</taxon>
        <taxon>Tracheophyta</taxon>
        <taxon>Spermatophyta</taxon>
        <taxon>Magnoliopsida</taxon>
        <taxon>eudicotyledons</taxon>
        <taxon>Gunneridae</taxon>
        <taxon>Pentapetalae</taxon>
        <taxon>rosids</taxon>
        <taxon>malvids</taxon>
        <taxon>Malvales</taxon>
        <taxon>Malvaceae</taxon>
        <taxon>Grewioideae</taxon>
        <taxon>Apeibeae</taxon>
        <taxon>Corchorus</taxon>
    </lineage>
</organism>
<dbReference type="EMBL" id="AWWV01012064">
    <property type="protein sequence ID" value="OMO69251.1"/>
    <property type="molecule type" value="Genomic_DNA"/>
</dbReference>
<proteinExistence type="predicted"/>
<reference evidence="1 2" key="1">
    <citation type="submission" date="2013-09" db="EMBL/GenBank/DDBJ databases">
        <title>Corchorus capsularis genome sequencing.</title>
        <authorList>
            <person name="Alam M."/>
            <person name="Haque M.S."/>
            <person name="Islam M.S."/>
            <person name="Emdad E.M."/>
            <person name="Islam M.M."/>
            <person name="Ahmed B."/>
            <person name="Halim A."/>
            <person name="Hossen Q.M.M."/>
            <person name="Hossain M.Z."/>
            <person name="Ahmed R."/>
            <person name="Khan M.M."/>
            <person name="Islam R."/>
            <person name="Rashid M.M."/>
            <person name="Khan S.A."/>
            <person name="Rahman M.S."/>
            <person name="Alam M."/>
        </authorList>
    </citation>
    <scope>NUCLEOTIDE SEQUENCE [LARGE SCALE GENOMIC DNA]</scope>
    <source>
        <strain evidence="2">cv. CVL-1</strain>
        <tissue evidence="1">Whole seedling</tissue>
    </source>
</reference>
<gene>
    <name evidence="1" type="ORF">CCACVL1_19582</name>
</gene>
<dbReference type="Proteomes" id="UP000188268">
    <property type="component" value="Unassembled WGS sequence"/>
</dbReference>
<evidence type="ECO:0000313" key="2">
    <source>
        <dbReference type="Proteomes" id="UP000188268"/>
    </source>
</evidence>
<name>A0A1R3HG14_COCAP</name>